<organism evidence="1 2">
    <name type="scientific">Eiseniibacteriota bacterium</name>
    <dbReference type="NCBI Taxonomy" id="2212470"/>
    <lineage>
        <taxon>Bacteria</taxon>
        <taxon>Candidatus Eiseniibacteriota</taxon>
    </lineage>
</organism>
<protein>
    <submittedName>
        <fullName evidence="1">Uncharacterized protein</fullName>
    </submittedName>
</protein>
<reference evidence="1" key="1">
    <citation type="submission" date="2020-07" db="EMBL/GenBank/DDBJ databases">
        <title>Huge and variable diversity of episymbiotic CPR bacteria and DPANN archaea in groundwater ecosystems.</title>
        <authorList>
            <person name="He C.Y."/>
            <person name="Keren R."/>
            <person name="Whittaker M."/>
            <person name="Farag I.F."/>
            <person name="Doudna J."/>
            <person name="Cate J.H.D."/>
            <person name="Banfield J.F."/>
        </authorList>
    </citation>
    <scope>NUCLEOTIDE SEQUENCE</scope>
    <source>
        <strain evidence="1">NC_groundwater_1813_Pr3_B-0.1um_71_17</strain>
    </source>
</reference>
<proteinExistence type="predicted"/>
<dbReference type="AlphaFoldDB" id="A0A933SE95"/>
<sequence length="225" mass="23040">MNCPEIDRLSQPGAWTEAERAHVEGCARCLALSAEYAAFTAGNSRVSADEAAGAHARLSSFVDRITSEGAPAGASACAAAQPPRAGWLARFAQWCAGPQGRLAVGFAAVAIVAGVVFVPRAMRGPQVGDTARGGAGTERQAELLTVVAAGAGAYTVTWLPMPGAESYLVEVLDPLFAVVHSANAGASLTWTLEPGTIGAGAYVRVIALRQGDRILEQGPMALPGK</sequence>
<accession>A0A933SE95</accession>
<gene>
    <name evidence="1" type="ORF">HZA61_11635</name>
</gene>
<name>A0A933SE95_UNCEI</name>
<dbReference type="Proteomes" id="UP000696931">
    <property type="component" value="Unassembled WGS sequence"/>
</dbReference>
<dbReference type="EMBL" id="JACRIW010000081">
    <property type="protein sequence ID" value="MBI5170133.1"/>
    <property type="molecule type" value="Genomic_DNA"/>
</dbReference>
<evidence type="ECO:0000313" key="1">
    <source>
        <dbReference type="EMBL" id="MBI5170133.1"/>
    </source>
</evidence>
<comment type="caution">
    <text evidence="1">The sequence shown here is derived from an EMBL/GenBank/DDBJ whole genome shotgun (WGS) entry which is preliminary data.</text>
</comment>
<evidence type="ECO:0000313" key="2">
    <source>
        <dbReference type="Proteomes" id="UP000696931"/>
    </source>
</evidence>